<dbReference type="Proteomes" id="UP000694941">
    <property type="component" value="Unplaced"/>
</dbReference>
<dbReference type="GeneID" id="106476148"/>
<feature type="region of interest" description="Disordered" evidence="3">
    <location>
        <begin position="10"/>
        <end position="138"/>
    </location>
</feature>
<evidence type="ECO:0000256" key="1">
    <source>
        <dbReference type="ARBA" id="ARBA00004123"/>
    </source>
</evidence>
<keyword evidence="2" id="KW-0238">DNA-binding</keyword>
<keyword evidence="2" id="KW-0539">Nucleus</keyword>
<dbReference type="SUPFAM" id="SSF46689">
    <property type="entry name" value="Homeodomain-like"/>
    <property type="match status" value="1"/>
</dbReference>
<feature type="compositionally biased region" description="Basic and acidic residues" evidence="3">
    <location>
        <begin position="64"/>
        <end position="73"/>
    </location>
</feature>
<name>A0ABM1C0U8_LIMPO</name>
<dbReference type="RefSeq" id="XP_013792271.1">
    <property type="nucleotide sequence ID" value="XM_013936817.1"/>
</dbReference>
<evidence type="ECO:0000313" key="6">
    <source>
        <dbReference type="RefSeq" id="XP_013792271.1"/>
    </source>
</evidence>
<dbReference type="InterPro" id="IPR001356">
    <property type="entry name" value="HD"/>
</dbReference>
<gene>
    <name evidence="6" type="primary">LOC106476148</name>
</gene>
<accession>A0ABM1C0U8</accession>
<feature type="DNA-binding region" description="Homeobox" evidence="2">
    <location>
        <begin position="3"/>
        <end position="16"/>
    </location>
</feature>
<feature type="compositionally biased region" description="Low complexity" evidence="3">
    <location>
        <begin position="76"/>
        <end position="89"/>
    </location>
</feature>
<sequence>VKIWFQNRRTKWKKKDGITNAQAAELRSSSEKPDTATSKKKQSKKPQEHIDSKTPPGDGTSEQTHTETIDPPEKPLPLSTDGDLSDSLDIAALKHLSPPSADQGDSSFTLPQQVSRTDSENYLEGIDCNSSQSASSSH</sequence>
<dbReference type="Gene3D" id="1.10.10.60">
    <property type="entry name" value="Homeodomain-like"/>
    <property type="match status" value="1"/>
</dbReference>
<dbReference type="PROSITE" id="PS50071">
    <property type="entry name" value="HOMEOBOX_2"/>
    <property type="match status" value="1"/>
</dbReference>
<keyword evidence="2" id="KW-0371">Homeobox</keyword>
<evidence type="ECO:0000259" key="4">
    <source>
        <dbReference type="PROSITE" id="PS50071"/>
    </source>
</evidence>
<keyword evidence="5" id="KW-1185">Reference proteome</keyword>
<feature type="compositionally biased region" description="Polar residues" evidence="3">
    <location>
        <begin position="128"/>
        <end position="138"/>
    </location>
</feature>
<feature type="non-terminal residue" evidence="6">
    <location>
        <position position="1"/>
    </location>
</feature>
<reference evidence="6" key="1">
    <citation type="submission" date="2025-08" db="UniProtKB">
        <authorList>
            <consortium name="RefSeq"/>
        </authorList>
    </citation>
    <scope>IDENTIFICATION</scope>
    <source>
        <tissue evidence="6">Muscle</tissue>
    </source>
</reference>
<comment type="subcellular location">
    <subcellularLocation>
        <location evidence="1 2">Nucleus</location>
    </subcellularLocation>
</comment>
<evidence type="ECO:0000313" key="5">
    <source>
        <dbReference type="Proteomes" id="UP000694941"/>
    </source>
</evidence>
<feature type="compositionally biased region" description="Polar residues" evidence="3">
    <location>
        <begin position="103"/>
        <end position="116"/>
    </location>
</feature>
<evidence type="ECO:0000256" key="2">
    <source>
        <dbReference type="PROSITE-ProRule" id="PRU00108"/>
    </source>
</evidence>
<evidence type="ECO:0000256" key="3">
    <source>
        <dbReference type="SAM" id="MobiDB-lite"/>
    </source>
</evidence>
<proteinExistence type="predicted"/>
<organism evidence="5 6">
    <name type="scientific">Limulus polyphemus</name>
    <name type="common">Atlantic horseshoe crab</name>
    <dbReference type="NCBI Taxonomy" id="6850"/>
    <lineage>
        <taxon>Eukaryota</taxon>
        <taxon>Metazoa</taxon>
        <taxon>Ecdysozoa</taxon>
        <taxon>Arthropoda</taxon>
        <taxon>Chelicerata</taxon>
        <taxon>Merostomata</taxon>
        <taxon>Xiphosura</taxon>
        <taxon>Limulidae</taxon>
        <taxon>Limulus</taxon>
    </lineage>
</organism>
<feature type="domain" description="Homeobox" evidence="4">
    <location>
        <begin position="1"/>
        <end position="15"/>
    </location>
</feature>
<dbReference type="InterPro" id="IPR009057">
    <property type="entry name" value="Homeodomain-like_sf"/>
</dbReference>
<dbReference type="CDD" id="cd00086">
    <property type="entry name" value="homeodomain"/>
    <property type="match status" value="1"/>
</dbReference>
<protein>
    <submittedName>
        <fullName evidence="6">Homeobox protein Nkx-6.2-like</fullName>
    </submittedName>
</protein>